<dbReference type="AlphaFoldDB" id="A0A0B6ZEJ9"/>
<sequence length="55" mass="6695">MLLLLNKDIRIDSYKPFIDNSSFFENQRVKKIIDSVKAKNYAEYLFDFLETKFQR</sequence>
<reference evidence="1" key="1">
    <citation type="submission" date="2014-12" db="EMBL/GenBank/DDBJ databases">
        <title>Insight into the proteome of Arion vulgaris.</title>
        <authorList>
            <person name="Aradska J."/>
            <person name="Bulat T."/>
            <person name="Smidak R."/>
            <person name="Sarate P."/>
            <person name="Gangsoo J."/>
            <person name="Sialana F."/>
            <person name="Bilban M."/>
            <person name="Lubec G."/>
        </authorList>
    </citation>
    <scope>NUCLEOTIDE SEQUENCE</scope>
    <source>
        <tissue evidence="1">Skin</tissue>
    </source>
</reference>
<evidence type="ECO:0000313" key="1">
    <source>
        <dbReference type="EMBL" id="CEK66286.1"/>
    </source>
</evidence>
<organism evidence="1">
    <name type="scientific">Arion vulgaris</name>
    <dbReference type="NCBI Taxonomy" id="1028688"/>
    <lineage>
        <taxon>Eukaryota</taxon>
        <taxon>Metazoa</taxon>
        <taxon>Spiralia</taxon>
        <taxon>Lophotrochozoa</taxon>
        <taxon>Mollusca</taxon>
        <taxon>Gastropoda</taxon>
        <taxon>Heterobranchia</taxon>
        <taxon>Euthyneura</taxon>
        <taxon>Panpulmonata</taxon>
        <taxon>Eupulmonata</taxon>
        <taxon>Stylommatophora</taxon>
        <taxon>Helicina</taxon>
        <taxon>Arionoidea</taxon>
        <taxon>Arionidae</taxon>
        <taxon>Arion</taxon>
    </lineage>
</organism>
<dbReference type="EMBL" id="HACG01019421">
    <property type="protein sequence ID" value="CEK66286.1"/>
    <property type="molecule type" value="Transcribed_RNA"/>
</dbReference>
<gene>
    <name evidence="1" type="primary">ORF58048</name>
</gene>
<proteinExistence type="predicted"/>
<name>A0A0B6ZEJ9_9EUPU</name>
<protein>
    <submittedName>
        <fullName evidence="1">Uncharacterized protein</fullName>
    </submittedName>
</protein>
<accession>A0A0B6ZEJ9</accession>